<comment type="caution">
    <text evidence="2">The sequence shown here is derived from an EMBL/GenBank/DDBJ whole genome shotgun (WGS) entry which is preliminary data.</text>
</comment>
<gene>
    <name evidence="2" type="ORF">AYW79_02560</name>
</gene>
<feature type="transmembrane region" description="Helical" evidence="1">
    <location>
        <begin position="69"/>
        <end position="89"/>
    </location>
</feature>
<proteinExistence type="predicted"/>
<accession>A0A853KCY7</accession>
<feature type="transmembrane region" description="Helical" evidence="1">
    <location>
        <begin position="28"/>
        <end position="49"/>
    </location>
</feature>
<keyword evidence="1" id="KW-0812">Transmembrane</keyword>
<dbReference type="EMBL" id="LSUQ01000005">
    <property type="protein sequence ID" value="OAG94896.1"/>
    <property type="molecule type" value="Genomic_DNA"/>
</dbReference>
<evidence type="ECO:0000313" key="3">
    <source>
        <dbReference type="Proteomes" id="UP000077421"/>
    </source>
</evidence>
<name>A0A853KCY7_9BACL</name>
<sequence>MTRIKYSHAYIDSYSSQRALRTKQMRRIVILTLIGMILSLVTLRTGLWYGTWVISAMLGFVTVYRRDALLSGLLIGACSWGGQLAFDAITGPLMKAANTITDIMGIGSAAGFILLAITVVWGIFLGLFGAWFGSSIGQQFRTSRSS</sequence>
<dbReference type="Proteomes" id="UP000077421">
    <property type="component" value="Unassembled WGS sequence"/>
</dbReference>
<keyword evidence="1" id="KW-1133">Transmembrane helix</keyword>
<feature type="transmembrane region" description="Helical" evidence="1">
    <location>
        <begin position="110"/>
        <end position="132"/>
    </location>
</feature>
<keyword evidence="1" id="KW-0472">Membrane</keyword>
<evidence type="ECO:0000313" key="2">
    <source>
        <dbReference type="EMBL" id="OAG94896.1"/>
    </source>
</evidence>
<organism evidence="2 3">
    <name type="scientific">Ferroacidibacillus organovorans</name>
    <dbReference type="NCBI Taxonomy" id="1765683"/>
    <lineage>
        <taxon>Bacteria</taxon>
        <taxon>Bacillati</taxon>
        <taxon>Bacillota</taxon>
        <taxon>Bacilli</taxon>
        <taxon>Bacillales</taxon>
        <taxon>Alicyclobacillaceae</taxon>
        <taxon>Ferroacidibacillus</taxon>
    </lineage>
</organism>
<reference evidence="2 3" key="1">
    <citation type="submission" date="2016-02" db="EMBL/GenBank/DDBJ databases">
        <title>Draft genome sequence of Acidibacillus ferrooxidans SLC66.</title>
        <authorList>
            <person name="Oliveira G."/>
            <person name="Nancucheo I."/>
            <person name="Dall'Agnol H."/>
            <person name="Johnson B."/>
            <person name="Oliveira R."/>
            <person name="Nunes G.L."/>
            <person name="Tzotzos G."/>
            <person name="Orellana S.C."/>
            <person name="Salim A.C."/>
            <person name="Araujo F.M."/>
        </authorList>
    </citation>
    <scope>NUCLEOTIDE SEQUENCE [LARGE SCALE GENOMIC DNA]</scope>
    <source>
        <strain evidence="2 3">SLC66</strain>
    </source>
</reference>
<dbReference type="AlphaFoldDB" id="A0A853KCY7"/>
<evidence type="ECO:0000256" key="1">
    <source>
        <dbReference type="SAM" id="Phobius"/>
    </source>
</evidence>
<protein>
    <submittedName>
        <fullName evidence="2">Uncharacterized protein</fullName>
    </submittedName>
</protein>